<evidence type="ECO:0000256" key="2">
    <source>
        <dbReference type="ARBA" id="ARBA00004236"/>
    </source>
</evidence>
<keyword evidence="7" id="KW-0902">Two-component regulatory system</keyword>
<evidence type="ECO:0000256" key="6">
    <source>
        <dbReference type="ARBA" id="ARBA00022777"/>
    </source>
</evidence>
<dbReference type="InterPro" id="IPR003661">
    <property type="entry name" value="HisK_dim/P_dom"/>
</dbReference>
<evidence type="ECO:0000256" key="9">
    <source>
        <dbReference type="SAM" id="MobiDB-lite"/>
    </source>
</evidence>
<evidence type="ECO:0000313" key="12">
    <source>
        <dbReference type="Proteomes" id="UP001165561"/>
    </source>
</evidence>
<dbReference type="SUPFAM" id="SSF55874">
    <property type="entry name" value="ATPase domain of HSP90 chaperone/DNA topoisomerase II/histidine kinase"/>
    <property type="match status" value="1"/>
</dbReference>
<dbReference type="PRINTS" id="PR00344">
    <property type="entry name" value="BCTRLSENSOR"/>
</dbReference>
<evidence type="ECO:0000256" key="8">
    <source>
        <dbReference type="ARBA" id="ARBA00039401"/>
    </source>
</evidence>
<dbReference type="InterPro" id="IPR005467">
    <property type="entry name" value="His_kinase_dom"/>
</dbReference>
<name>A0ABT5TXV0_9MICO</name>
<reference evidence="11" key="1">
    <citation type="submission" date="2023-02" db="EMBL/GenBank/DDBJ databases">
        <title>Georgenia sp.10Sc9-8, isolated from a soil sample collected from the Taklamakan desert.</title>
        <authorList>
            <person name="Liu S."/>
        </authorList>
    </citation>
    <scope>NUCLEOTIDE SEQUENCE</scope>
    <source>
        <strain evidence="11">10Sc9-8</strain>
    </source>
</reference>
<feature type="domain" description="Histidine kinase" evidence="10">
    <location>
        <begin position="159"/>
        <end position="375"/>
    </location>
</feature>
<organism evidence="11 12">
    <name type="scientific">Georgenia halotolerans</name>
    <dbReference type="NCBI Taxonomy" id="3028317"/>
    <lineage>
        <taxon>Bacteria</taxon>
        <taxon>Bacillati</taxon>
        <taxon>Actinomycetota</taxon>
        <taxon>Actinomycetes</taxon>
        <taxon>Micrococcales</taxon>
        <taxon>Bogoriellaceae</taxon>
        <taxon>Georgenia</taxon>
    </lineage>
</organism>
<feature type="compositionally biased region" description="Low complexity" evidence="9">
    <location>
        <begin position="384"/>
        <end position="395"/>
    </location>
</feature>
<comment type="catalytic activity">
    <reaction evidence="1">
        <text>ATP + protein L-histidine = ADP + protein N-phospho-L-histidine.</text>
        <dbReference type="EC" id="2.7.13.3"/>
    </reaction>
</comment>
<keyword evidence="4" id="KW-0597">Phosphoprotein</keyword>
<dbReference type="SMART" id="SM00388">
    <property type="entry name" value="HisKA"/>
    <property type="match status" value="1"/>
</dbReference>
<dbReference type="SMART" id="SM00387">
    <property type="entry name" value="HATPase_c"/>
    <property type="match status" value="1"/>
</dbReference>
<dbReference type="PANTHER" id="PTHR45453">
    <property type="entry name" value="PHOSPHATE REGULON SENSOR PROTEIN PHOR"/>
    <property type="match status" value="1"/>
</dbReference>
<comment type="caution">
    <text evidence="11">The sequence shown here is derived from an EMBL/GenBank/DDBJ whole genome shotgun (WGS) entry which is preliminary data.</text>
</comment>
<dbReference type="InterPro" id="IPR003594">
    <property type="entry name" value="HATPase_dom"/>
</dbReference>
<keyword evidence="12" id="KW-1185">Reference proteome</keyword>
<evidence type="ECO:0000256" key="7">
    <source>
        <dbReference type="ARBA" id="ARBA00023012"/>
    </source>
</evidence>
<dbReference type="Gene3D" id="3.30.565.10">
    <property type="entry name" value="Histidine kinase-like ATPase, C-terminal domain"/>
    <property type="match status" value="1"/>
</dbReference>
<evidence type="ECO:0000259" key="10">
    <source>
        <dbReference type="PROSITE" id="PS50109"/>
    </source>
</evidence>
<dbReference type="Proteomes" id="UP001165561">
    <property type="component" value="Unassembled WGS sequence"/>
</dbReference>
<feature type="region of interest" description="Disordered" evidence="9">
    <location>
        <begin position="375"/>
        <end position="395"/>
    </location>
</feature>
<dbReference type="CDD" id="cd00082">
    <property type="entry name" value="HisKA"/>
    <property type="match status" value="1"/>
</dbReference>
<dbReference type="Pfam" id="PF00512">
    <property type="entry name" value="HisKA"/>
    <property type="match status" value="1"/>
</dbReference>
<keyword evidence="5" id="KW-0808">Transferase</keyword>
<comment type="subcellular location">
    <subcellularLocation>
        <location evidence="2">Cell membrane</location>
    </subcellularLocation>
</comment>
<keyword evidence="11" id="KW-0067">ATP-binding</keyword>
<evidence type="ECO:0000256" key="1">
    <source>
        <dbReference type="ARBA" id="ARBA00000085"/>
    </source>
</evidence>
<protein>
    <recommendedName>
        <fullName evidence="8">Sensor-like histidine kinase SenX3</fullName>
        <ecNumber evidence="3">2.7.13.3</ecNumber>
    </recommendedName>
</protein>
<dbReference type="InterPro" id="IPR050351">
    <property type="entry name" value="BphY/WalK/GraS-like"/>
</dbReference>
<dbReference type="Gene3D" id="1.10.287.130">
    <property type="match status" value="1"/>
</dbReference>
<keyword evidence="6" id="KW-0418">Kinase</keyword>
<dbReference type="PROSITE" id="PS50109">
    <property type="entry name" value="HIS_KIN"/>
    <property type="match status" value="1"/>
</dbReference>
<evidence type="ECO:0000313" key="11">
    <source>
        <dbReference type="EMBL" id="MDD9206902.1"/>
    </source>
</evidence>
<dbReference type="EC" id="2.7.13.3" evidence="3"/>
<proteinExistence type="predicted"/>
<evidence type="ECO:0000256" key="5">
    <source>
        <dbReference type="ARBA" id="ARBA00022679"/>
    </source>
</evidence>
<keyword evidence="11" id="KW-0547">Nucleotide-binding</keyword>
<dbReference type="InterPro" id="IPR036890">
    <property type="entry name" value="HATPase_C_sf"/>
</dbReference>
<dbReference type="EMBL" id="JARACI010001001">
    <property type="protein sequence ID" value="MDD9206902.1"/>
    <property type="molecule type" value="Genomic_DNA"/>
</dbReference>
<evidence type="ECO:0000256" key="4">
    <source>
        <dbReference type="ARBA" id="ARBA00022553"/>
    </source>
</evidence>
<evidence type="ECO:0000256" key="3">
    <source>
        <dbReference type="ARBA" id="ARBA00012438"/>
    </source>
</evidence>
<dbReference type="InterPro" id="IPR004358">
    <property type="entry name" value="Sig_transdc_His_kin-like_C"/>
</dbReference>
<dbReference type="Pfam" id="PF02518">
    <property type="entry name" value="HATPase_c"/>
    <property type="match status" value="1"/>
</dbReference>
<accession>A0ABT5TXV0</accession>
<gene>
    <name evidence="11" type="ORF">PU560_10545</name>
</gene>
<dbReference type="SUPFAM" id="SSF47384">
    <property type="entry name" value="Homodimeric domain of signal transducing histidine kinase"/>
    <property type="match status" value="1"/>
</dbReference>
<dbReference type="PANTHER" id="PTHR45453:SF1">
    <property type="entry name" value="PHOSPHATE REGULON SENSOR PROTEIN PHOR"/>
    <property type="match status" value="1"/>
</dbReference>
<sequence length="395" mass="42702">MEPTWQLVLAALLGLLGGAAGVVAFRVRDRQRHHRPRAAELPAVSPEVMAVLSVLRSTVVMLDADDDVVRASPSAYGLGMVRDDRLVHAELRELVTATRRDGVIRDEELILPRGPLAGTGTLRLQLRVAALTADRVLLLADDRTAARRLEEMRRDFVANVSHELKTPVGAISLLAETVRNNPDDPETVRRFTDRMQREARRLSALVQQIIDLSRLQEPDALIDSELVAVDEVVAEAVDRVAVEARARNIVVAQGGTPGLCVHGDPALLTTAVRNLLDNAVRHSPPATRVSVGVSRGDGLVRVAVVDQGIGIPEDKRERVFERFYRIDAARSRQTGGTGLGLSIVKHIAADHGGRVDLWSTPGRGSTFTLVLPEAQGGSDAAALSTPEPTTEESTQ</sequence>
<dbReference type="CDD" id="cd00075">
    <property type="entry name" value="HATPase"/>
    <property type="match status" value="1"/>
</dbReference>
<dbReference type="GO" id="GO:0005524">
    <property type="term" value="F:ATP binding"/>
    <property type="evidence" value="ECO:0007669"/>
    <property type="project" value="UniProtKB-KW"/>
</dbReference>
<dbReference type="InterPro" id="IPR036097">
    <property type="entry name" value="HisK_dim/P_sf"/>
</dbReference>